<protein>
    <submittedName>
        <fullName evidence="1">Uncharacterized protein</fullName>
    </submittedName>
</protein>
<proteinExistence type="predicted"/>
<name>T1I6Z4_RHOPR</name>
<sequence>MASSEINVLNINDNNNVPEWKKNLMVDFKTYARTITSANGSIKLTVTCPKAMRQKLREQISSPKEKSKPNVNNELGKFEQKIDVTKLKENSKLSEESVNHKKETIIDEVQNCLTCEKKVIKPGLVQSLKTKYLSMVKEENVTRRRPTSCECILEKKSFNQDSSRRQIIFADKNLFLKKDELPTPRTVKKTKEKFEPIVNPVTENLVDLSPIIRPNKPPLNAKPNIIPKRSKKPNLTLDNLHLSPQRSFKNAKSLSNGVGEAIFPIKSV</sequence>
<dbReference type="EMBL" id="ACPB03000873">
    <property type="status" value="NOT_ANNOTATED_CDS"/>
    <property type="molecule type" value="Genomic_DNA"/>
</dbReference>
<organism evidence="1 2">
    <name type="scientific">Rhodnius prolixus</name>
    <name type="common">Triatomid bug</name>
    <dbReference type="NCBI Taxonomy" id="13249"/>
    <lineage>
        <taxon>Eukaryota</taxon>
        <taxon>Metazoa</taxon>
        <taxon>Ecdysozoa</taxon>
        <taxon>Arthropoda</taxon>
        <taxon>Hexapoda</taxon>
        <taxon>Insecta</taxon>
        <taxon>Pterygota</taxon>
        <taxon>Neoptera</taxon>
        <taxon>Paraneoptera</taxon>
        <taxon>Hemiptera</taxon>
        <taxon>Heteroptera</taxon>
        <taxon>Panheteroptera</taxon>
        <taxon>Cimicomorpha</taxon>
        <taxon>Reduviidae</taxon>
        <taxon>Triatominae</taxon>
        <taxon>Rhodnius</taxon>
    </lineage>
</organism>
<dbReference type="EnsemblMetazoa" id="RPRC012066-RA">
    <property type="protein sequence ID" value="RPRC012066-PA"/>
    <property type="gene ID" value="RPRC012066"/>
</dbReference>
<dbReference type="Proteomes" id="UP000015103">
    <property type="component" value="Unassembled WGS sequence"/>
</dbReference>
<keyword evidence="2" id="KW-1185">Reference proteome</keyword>
<dbReference type="InParanoid" id="T1I6Z4"/>
<evidence type="ECO:0000313" key="1">
    <source>
        <dbReference type="EnsemblMetazoa" id="RPRC012066-PA"/>
    </source>
</evidence>
<dbReference type="AlphaFoldDB" id="T1I6Z4"/>
<reference evidence="1" key="1">
    <citation type="submission" date="2015-05" db="UniProtKB">
        <authorList>
            <consortium name="EnsemblMetazoa"/>
        </authorList>
    </citation>
    <scope>IDENTIFICATION</scope>
</reference>
<evidence type="ECO:0000313" key="2">
    <source>
        <dbReference type="Proteomes" id="UP000015103"/>
    </source>
</evidence>
<dbReference type="HOGENOM" id="CLU_1039433_0_0_1"/>
<accession>T1I6Z4</accession>
<dbReference type="VEuPathDB" id="VectorBase:RPRC012066"/>